<gene>
    <name evidence="1" type="ORF">K470DRAFT_261496</name>
</gene>
<evidence type="ECO:0000313" key="2">
    <source>
        <dbReference type="Proteomes" id="UP000799421"/>
    </source>
</evidence>
<accession>A0A6A7CBT9</accession>
<evidence type="ECO:0000313" key="1">
    <source>
        <dbReference type="EMBL" id="KAF2863988.1"/>
    </source>
</evidence>
<keyword evidence="2" id="KW-1185">Reference proteome</keyword>
<proteinExistence type="predicted"/>
<sequence>MAPTNFYGNLCTSTITYDYLWRLTSIHEHLPCHPQEIHDDSHKKIYRDINAFIDEYIHGYWRTLTSTSHKPLRHLPSKLKGNACAHVKALEHFCTPTSIYNNFCIGTNSHITEYIDDDYNRDIHEDICEQIQAHIITYEHQWAPATIYEYIHLRHTDAHFTPLQTKISHQRLERHCNYQQHGSYEDNYGDILLKTLTKTLADKYRIVDTYEFTFQDIDEAICGLTEKPRRLMTRFTKTYIALQRHLQIIHNSSRKTITNNRHHHLQRH</sequence>
<protein>
    <submittedName>
        <fullName evidence="1">Uncharacterized protein</fullName>
    </submittedName>
</protein>
<organism evidence="1 2">
    <name type="scientific">Piedraia hortae CBS 480.64</name>
    <dbReference type="NCBI Taxonomy" id="1314780"/>
    <lineage>
        <taxon>Eukaryota</taxon>
        <taxon>Fungi</taxon>
        <taxon>Dikarya</taxon>
        <taxon>Ascomycota</taxon>
        <taxon>Pezizomycotina</taxon>
        <taxon>Dothideomycetes</taxon>
        <taxon>Dothideomycetidae</taxon>
        <taxon>Capnodiales</taxon>
        <taxon>Piedraiaceae</taxon>
        <taxon>Piedraia</taxon>
    </lineage>
</organism>
<reference evidence="1" key="1">
    <citation type="journal article" date="2020" name="Stud. Mycol.">
        <title>101 Dothideomycetes genomes: a test case for predicting lifestyles and emergence of pathogens.</title>
        <authorList>
            <person name="Haridas S."/>
            <person name="Albert R."/>
            <person name="Binder M."/>
            <person name="Bloem J."/>
            <person name="Labutti K."/>
            <person name="Salamov A."/>
            <person name="Andreopoulos B."/>
            <person name="Baker S."/>
            <person name="Barry K."/>
            <person name="Bills G."/>
            <person name="Bluhm B."/>
            <person name="Cannon C."/>
            <person name="Castanera R."/>
            <person name="Culley D."/>
            <person name="Daum C."/>
            <person name="Ezra D."/>
            <person name="Gonzalez J."/>
            <person name="Henrissat B."/>
            <person name="Kuo A."/>
            <person name="Liang C."/>
            <person name="Lipzen A."/>
            <person name="Lutzoni F."/>
            <person name="Magnuson J."/>
            <person name="Mondo S."/>
            <person name="Nolan M."/>
            <person name="Ohm R."/>
            <person name="Pangilinan J."/>
            <person name="Park H.-J."/>
            <person name="Ramirez L."/>
            <person name="Alfaro M."/>
            <person name="Sun H."/>
            <person name="Tritt A."/>
            <person name="Yoshinaga Y."/>
            <person name="Zwiers L.-H."/>
            <person name="Turgeon B."/>
            <person name="Goodwin S."/>
            <person name="Spatafora J."/>
            <person name="Crous P."/>
            <person name="Grigoriev I."/>
        </authorList>
    </citation>
    <scope>NUCLEOTIDE SEQUENCE</scope>
    <source>
        <strain evidence="1">CBS 480.64</strain>
    </source>
</reference>
<dbReference type="EMBL" id="MU005958">
    <property type="protein sequence ID" value="KAF2863988.1"/>
    <property type="molecule type" value="Genomic_DNA"/>
</dbReference>
<name>A0A6A7CBT9_9PEZI</name>
<dbReference type="AlphaFoldDB" id="A0A6A7CBT9"/>
<dbReference type="Proteomes" id="UP000799421">
    <property type="component" value="Unassembled WGS sequence"/>
</dbReference>